<evidence type="ECO:0000256" key="2">
    <source>
        <dbReference type="ARBA" id="ARBA00022692"/>
    </source>
</evidence>
<dbReference type="Proteomes" id="UP000790580">
    <property type="component" value="Unassembled WGS sequence"/>
</dbReference>
<feature type="topological domain" description="Cytoplasmic" evidence="8">
    <location>
        <begin position="24"/>
        <end position="566"/>
    </location>
</feature>
<sequence>MLLNFIYVFLALIIIVILYGAWSRKRIYKQVDKLESKKIQLMNTPVTEELSKIKGLKMSGETEERFEEWREVWDEIVTLQLPDIEEKLFDIEELANKYRFSRARRYISFVDEELNKITSHIGDMVEEVEKLVESEQQNREEITVVRDLYDEVKKKLWAQKSTLSGSGASIERKLKELNGVFTTFEQQTEEGNYLQARELLLSLREDINVVSQIIDKVPQHLILIEKEIPNQLEELMQGLTEMEEDDYPIEHFSFKFQIKEMKSSLFALIPLVENLQLEKVEEPLETIQKQIDEIYEKLEHEAISRKHVDSVLPDIKERVERLPKQIEELKTETESVKLSYRISEEEDRSQLKIEKKLKDLLNKYVVIDDSIEEKKQTYTSIRVALDELSTNVEEVEKDIAECMKRLDHLRKDERSAEDAILELRNKLIYAQKHLKRSNLPGVPNTLLVQLDEAQKLLFSASDKLNEIPISMEEVVYKVDEAKEYVNQCVGKLNEVIEDAKLAESVIQYGNRYRRNNDEINIKLLQAEDCFRNYQYDEALEIATDAVKTFDPNVIENVKNYQPLQRT</sequence>
<protein>
    <recommendedName>
        <fullName evidence="8">Septation ring formation regulator EzrA</fullName>
    </recommendedName>
</protein>
<comment type="similarity">
    <text evidence="8">Belongs to the EzrA family.</text>
</comment>
<keyword evidence="3 8" id="KW-1133">Transmembrane helix</keyword>
<dbReference type="InterPro" id="IPR010379">
    <property type="entry name" value="EzrA"/>
</dbReference>
<keyword evidence="5 8" id="KW-0472">Membrane</keyword>
<evidence type="ECO:0000256" key="7">
    <source>
        <dbReference type="ARBA" id="ARBA00023306"/>
    </source>
</evidence>
<accession>A0ABS6JTV5</accession>
<keyword evidence="11" id="KW-1185">Reference proteome</keyword>
<organism evidence="10 11">
    <name type="scientific">Evansella alkalicola</name>
    <dbReference type="NCBI Taxonomy" id="745819"/>
    <lineage>
        <taxon>Bacteria</taxon>
        <taxon>Bacillati</taxon>
        <taxon>Bacillota</taxon>
        <taxon>Bacilli</taxon>
        <taxon>Bacillales</taxon>
        <taxon>Bacillaceae</taxon>
        <taxon>Evansella</taxon>
    </lineage>
</organism>
<evidence type="ECO:0000256" key="6">
    <source>
        <dbReference type="ARBA" id="ARBA00023210"/>
    </source>
</evidence>
<evidence type="ECO:0000313" key="10">
    <source>
        <dbReference type="EMBL" id="MBU9721109.1"/>
    </source>
</evidence>
<keyword evidence="1 8" id="KW-0132">Cell division</keyword>
<dbReference type="EMBL" id="JAHQCR010000030">
    <property type="protein sequence ID" value="MBU9721109.1"/>
    <property type="molecule type" value="Genomic_DNA"/>
</dbReference>
<evidence type="ECO:0000313" key="11">
    <source>
        <dbReference type="Proteomes" id="UP000790580"/>
    </source>
</evidence>
<dbReference type="RefSeq" id="WP_088076225.1">
    <property type="nucleotide sequence ID" value="NZ_JAHQCR010000030.1"/>
</dbReference>
<keyword evidence="6 8" id="KW-0717">Septation</keyword>
<keyword evidence="2 8" id="KW-0812">Transmembrane</keyword>
<proteinExistence type="inferred from homology"/>
<evidence type="ECO:0000256" key="4">
    <source>
        <dbReference type="ARBA" id="ARBA00023054"/>
    </source>
</evidence>
<keyword evidence="8" id="KW-1003">Cell membrane</keyword>
<evidence type="ECO:0000256" key="5">
    <source>
        <dbReference type="ARBA" id="ARBA00023136"/>
    </source>
</evidence>
<evidence type="ECO:0000256" key="9">
    <source>
        <dbReference type="SAM" id="Phobius"/>
    </source>
</evidence>
<name>A0ABS6JTV5_9BACI</name>
<reference evidence="10 11" key="1">
    <citation type="submission" date="2021-06" db="EMBL/GenBank/DDBJ databases">
        <title>Bacillus sp. RD4P76, an endophyte from a halophyte.</title>
        <authorList>
            <person name="Sun J.-Q."/>
        </authorList>
    </citation>
    <scope>NUCLEOTIDE SEQUENCE [LARGE SCALE GENOMIC DNA]</scope>
    <source>
        <strain evidence="10 11">JCM 17098</strain>
    </source>
</reference>
<keyword evidence="4 8" id="KW-0175">Coiled coil</keyword>
<comment type="function">
    <text evidence="8">Negative regulator of FtsZ ring formation; modulates the frequency and position of FtsZ ring formation. Inhibits FtsZ ring formation at polar sites. Interacts either with FtsZ or with one of its binding partners to promote depolymerization.</text>
</comment>
<feature type="transmembrane region" description="Helical" evidence="9">
    <location>
        <begin position="6"/>
        <end position="22"/>
    </location>
</feature>
<keyword evidence="7 8" id="KW-0131">Cell cycle</keyword>
<evidence type="ECO:0000256" key="3">
    <source>
        <dbReference type="ARBA" id="ARBA00022989"/>
    </source>
</evidence>
<dbReference type="HAMAP" id="MF_00728">
    <property type="entry name" value="EzrA"/>
    <property type="match status" value="1"/>
</dbReference>
<comment type="subcellular location">
    <subcellularLocation>
        <location evidence="8">Cell membrane</location>
        <topology evidence="8">Single-pass membrane protein</topology>
    </subcellularLocation>
    <text evidence="8">Colocalized with FtsZ to the nascent septal site.</text>
</comment>
<dbReference type="NCBIfam" id="NF003413">
    <property type="entry name" value="PRK04778.1-7"/>
    <property type="match status" value="1"/>
</dbReference>
<feature type="coiled-coil region" evidence="8">
    <location>
        <begin position="378"/>
        <end position="426"/>
    </location>
</feature>
<evidence type="ECO:0000256" key="1">
    <source>
        <dbReference type="ARBA" id="ARBA00022618"/>
    </source>
</evidence>
<feature type="topological domain" description="Extracellular" evidence="8">
    <location>
        <begin position="1"/>
        <end position="4"/>
    </location>
</feature>
<comment type="caution">
    <text evidence="10">The sequence shown here is derived from an EMBL/GenBank/DDBJ whole genome shotgun (WGS) entry which is preliminary data.</text>
</comment>
<dbReference type="Pfam" id="PF06160">
    <property type="entry name" value="EzrA"/>
    <property type="match status" value="1"/>
</dbReference>
<gene>
    <name evidence="8 10" type="primary">ezrA</name>
    <name evidence="10" type="ORF">KS407_06575</name>
</gene>
<evidence type="ECO:0000256" key="8">
    <source>
        <dbReference type="HAMAP-Rule" id="MF_00728"/>
    </source>
</evidence>